<feature type="signal peptide" evidence="8">
    <location>
        <begin position="1"/>
        <end position="16"/>
    </location>
</feature>
<dbReference type="SUPFAM" id="SSF103511">
    <property type="entry name" value="Chlorophyll a-b binding protein"/>
    <property type="match status" value="1"/>
</dbReference>
<feature type="chain" id="PRO_5040733967" evidence="8">
    <location>
        <begin position="17"/>
        <end position="204"/>
    </location>
</feature>
<keyword evidence="6" id="KW-0934">Plastid</keyword>
<dbReference type="OrthoDB" id="423598at2759"/>
<organism evidence="9 10">
    <name type="scientific">Triparma laevis f. longispina</name>
    <dbReference type="NCBI Taxonomy" id="1714387"/>
    <lineage>
        <taxon>Eukaryota</taxon>
        <taxon>Sar</taxon>
        <taxon>Stramenopiles</taxon>
        <taxon>Ochrophyta</taxon>
        <taxon>Bolidophyceae</taxon>
        <taxon>Parmales</taxon>
        <taxon>Triparmaceae</taxon>
        <taxon>Triparma</taxon>
    </lineage>
</organism>
<keyword evidence="7" id="KW-0148">Chlorophyll</keyword>
<evidence type="ECO:0000256" key="8">
    <source>
        <dbReference type="SAM" id="SignalP"/>
    </source>
</evidence>
<sequence length="204" mass="21822">MIRSLLALALLASTSAFLPPVAVPSAGKTSLDAMEMKDQVGVLPPMGYFDPLGLIKNGPYGTPEENFSHYRGVEVKHGRIAMAAFLGVITAELYRFEGFLSPSANLKFADLPNGLAGLKAVPLEGFVQMAVLVGVHEVVVKQREGRQPGDFGLGYFGVSMENGSSAQKRKLNIEIQNGRLAMLGILGMMANEQITGSILNVPKF</sequence>
<feature type="binding site" description="axial binding residue" evidence="7">
    <location>
        <position position="137"/>
    </location>
    <ligand>
        <name>chlorophyll b</name>
        <dbReference type="ChEBI" id="CHEBI:61721"/>
        <label>1</label>
    </ligand>
    <ligandPart>
        <name>Mg</name>
        <dbReference type="ChEBI" id="CHEBI:25107"/>
    </ligandPart>
</feature>
<comment type="similarity">
    <text evidence="3">Belongs to the fucoxanthin chlorophyll protein family.</text>
</comment>
<feature type="binding site" evidence="7">
    <location>
        <position position="77"/>
    </location>
    <ligand>
        <name>chlorophyll a</name>
        <dbReference type="ChEBI" id="CHEBI:58416"/>
        <label>1</label>
    </ligand>
</feature>
<keyword evidence="7" id="KW-0157">Chromophore</keyword>
<feature type="binding site" evidence="7">
    <location>
        <position position="179"/>
    </location>
    <ligand>
        <name>chlorophyll a</name>
        <dbReference type="ChEBI" id="CHEBI:58416"/>
        <label>1</label>
    </ligand>
</feature>
<feature type="binding site" evidence="7">
    <location>
        <position position="174"/>
    </location>
    <ligand>
        <name>chlorophyll a</name>
        <dbReference type="ChEBI" id="CHEBI:58416"/>
        <label>1</label>
    </ligand>
</feature>
<gene>
    <name evidence="9" type="ORF">TrLO_g4906</name>
</gene>
<comment type="subcellular location">
    <subcellularLocation>
        <location evidence="2">Plastid</location>
        <location evidence="2">Chloroplast</location>
    </subcellularLocation>
</comment>
<evidence type="ECO:0000256" key="2">
    <source>
        <dbReference type="ARBA" id="ARBA00004229"/>
    </source>
</evidence>
<comment type="caution">
    <text evidence="9">The sequence shown here is derived from an EMBL/GenBank/DDBJ whole genome shotgun (WGS) entry which is preliminary data.</text>
</comment>
<dbReference type="InterPro" id="IPR001344">
    <property type="entry name" value="Chloro_AB-bd_pln"/>
</dbReference>
<dbReference type="GO" id="GO:0009507">
    <property type="term" value="C:chloroplast"/>
    <property type="evidence" value="ECO:0007669"/>
    <property type="project" value="UniProtKB-SubCell"/>
</dbReference>
<dbReference type="GO" id="GO:0016020">
    <property type="term" value="C:membrane"/>
    <property type="evidence" value="ECO:0007669"/>
    <property type="project" value="InterPro"/>
</dbReference>
<comment type="function">
    <text evidence="1">The light-harvesting complex (LHC) functions as a light receptor, it captures and delivers excitation energy to photosystems with which it is closely associated. Energy is transferred from the carotenoid and chlorophyll C (or B) to chlorophyll A and the photosynthetic reaction centers where it is used to synthesize ATP and reducing power.</text>
</comment>
<dbReference type="Gene3D" id="1.10.3460.10">
    <property type="entry name" value="Chlorophyll a/b binding protein domain"/>
    <property type="match status" value="1"/>
</dbReference>
<keyword evidence="10" id="KW-1185">Reference proteome</keyword>
<accession>A0A9W7KWQ5</accession>
<evidence type="ECO:0000256" key="6">
    <source>
        <dbReference type="ARBA" id="ARBA00022640"/>
    </source>
</evidence>
<feature type="binding site" description="axial binding residue" evidence="7">
    <location>
        <position position="79"/>
    </location>
    <ligand>
        <name>chlorophyll b</name>
        <dbReference type="ChEBI" id="CHEBI:61721"/>
        <label>1</label>
    </ligand>
    <ligandPart>
        <name>Mg</name>
        <dbReference type="ChEBI" id="CHEBI:25107"/>
    </ligandPart>
</feature>
<feature type="binding site" evidence="7">
    <location>
        <position position="74"/>
    </location>
    <ligand>
        <name>chlorophyll a</name>
        <dbReference type="ChEBI" id="CHEBI:58416"/>
        <label>1</label>
    </ligand>
</feature>
<evidence type="ECO:0000256" key="3">
    <source>
        <dbReference type="ARBA" id="ARBA00005933"/>
    </source>
</evidence>
<feature type="binding site" evidence="7">
    <location>
        <position position="177"/>
    </location>
    <ligand>
        <name>chlorophyll a</name>
        <dbReference type="ChEBI" id="CHEBI:58416"/>
        <label>1</label>
    </ligand>
</feature>
<dbReference type="Pfam" id="PF00504">
    <property type="entry name" value="Chloroa_b-bind"/>
    <property type="match status" value="1"/>
</dbReference>
<dbReference type="AlphaFoldDB" id="A0A9W7KWQ5"/>
<evidence type="ECO:0000313" key="9">
    <source>
        <dbReference type="EMBL" id="GMI14552.1"/>
    </source>
</evidence>
<keyword evidence="8" id="KW-0732">Signal</keyword>
<dbReference type="EMBL" id="BRXW01000214">
    <property type="protein sequence ID" value="GMI14552.1"/>
    <property type="molecule type" value="Genomic_DNA"/>
</dbReference>
<dbReference type="InterPro" id="IPR022796">
    <property type="entry name" value="Chloroa_b-bind"/>
</dbReference>
<keyword evidence="4" id="KW-0150">Chloroplast</keyword>
<evidence type="ECO:0000256" key="4">
    <source>
        <dbReference type="ARBA" id="ARBA00022528"/>
    </source>
</evidence>
<protein>
    <submittedName>
        <fullName evidence="9">Uncharacterized protein</fullName>
    </submittedName>
</protein>
<evidence type="ECO:0000256" key="7">
    <source>
        <dbReference type="PIRSR" id="PIRSR601344-1"/>
    </source>
</evidence>
<proteinExistence type="inferred from homology"/>
<evidence type="ECO:0000256" key="1">
    <source>
        <dbReference type="ARBA" id="ARBA00004022"/>
    </source>
</evidence>
<reference evidence="10" key="1">
    <citation type="journal article" date="2023" name="Commun. Biol.">
        <title>Genome analysis of Parmales, the sister group of diatoms, reveals the evolutionary specialization of diatoms from phago-mixotrophs to photoautotrophs.</title>
        <authorList>
            <person name="Ban H."/>
            <person name="Sato S."/>
            <person name="Yoshikawa S."/>
            <person name="Yamada K."/>
            <person name="Nakamura Y."/>
            <person name="Ichinomiya M."/>
            <person name="Sato N."/>
            <person name="Blanc-Mathieu R."/>
            <person name="Endo H."/>
            <person name="Kuwata A."/>
            <person name="Ogata H."/>
        </authorList>
    </citation>
    <scope>NUCLEOTIDE SEQUENCE [LARGE SCALE GENOMIC DNA]</scope>
    <source>
        <strain evidence="10">NIES 3700</strain>
    </source>
</reference>
<evidence type="ECO:0000313" key="10">
    <source>
        <dbReference type="Proteomes" id="UP001165122"/>
    </source>
</evidence>
<dbReference type="Proteomes" id="UP001165122">
    <property type="component" value="Unassembled WGS sequence"/>
</dbReference>
<dbReference type="GO" id="GO:0009765">
    <property type="term" value="P:photosynthesis, light harvesting"/>
    <property type="evidence" value="ECO:0007669"/>
    <property type="project" value="InterPro"/>
</dbReference>
<evidence type="ECO:0000256" key="5">
    <source>
        <dbReference type="ARBA" id="ARBA00022531"/>
    </source>
</evidence>
<dbReference type="PANTHER" id="PTHR21649">
    <property type="entry name" value="CHLOROPHYLL A/B BINDING PROTEIN"/>
    <property type="match status" value="1"/>
</dbReference>
<keyword evidence="5" id="KW-0602">Photosynthesis</keyword>
<dbReference type="GO" id="GO:0016168">
    <property type="term" value="F:chlorophyll binding"/>
    <property type="evidence" value="ECO:0007669"/>
    <property type="project" value="UniProtKB-KW"/>
</dbReference>
<name>A0A9W7KWQ5_9STRA</name>